<feature type="coiled-coil region" evidence="1">
    <location>
        <begin position="30"/>
        <end position="85"/>
    </location>
</feature>
<sequence>MKMVSKMKSVVVIGGIAAMTVFLSACGGLSEAQIAELNALRSEVQSLENEANSLKEERAKLEKQIAEQERKLAECQKQKDETRANLEKLPK</sequence>
<dbReference type="EMBL" id="DSUJ01000008">
    <property type="protein sequence ID" value="HFI91999.1"/>
    <property type="molecule type" value="Genomic_DNA"/>
</dbReference>
<comment type="caution">
    <text evidence="2">The sequence shown here is derived from an EMBL/GenBank/DDBJ whole genome shotgun (WGS) entry which is preliminary data.</text>
</comment>
<evidence type="ECO:0000256" key="1">
    <source>
        <dbReference type="SAM" id="Coils"/>
    </source>
</evidence>
<protein>
    <submittedName>
        <fullName evidence="2">Uncharacterized protein</fullName>
    </submittedName>
</protein>
<evidence type="ECO:0000313" key="2">
    <source>
        <dbReference type="EMBL" id="HFI91999.1"/>
    </source>
</evidence>
<keyword evidence="1" id="KW-0175">Coiled coil</keyword>
<name>A0A7V3E890_9BACT</name>
<dbReference type="PROSITE" id="PS51257">
    <property type="entry name" value="PROKAR_LIPOPROTEIN"/>
    <property type="match status" value="1"/>
</dbReference>
<gene>
    <name evidence="2" type="ORF">ENS31_10815</name>
</gene>
<dbReference type="AlphaFoldDB" id="A0A7V3E890"/>
<accession>A0A7V3E890</accession>
<dbReference type="RefSeq" id="WP_290662246.1">
    <property type="nucleotide sequence ID" value="NZ_BTUY01000044.1"/>
</dbReference>
<organism evidence="2">
    <name type="scientific">Ignavibacterium album</name>
    <dbReference type="NCBI Taxonomy" id="591197"/>
    <lineage>
        <taxon>Bacteria</taxon>
        <taxon>Pseudomonadati</taxon>
        <taxon>Ignavibacteriota</taxon>
        <taxon>Ignavibacteria</taxon>
        <taxon>Ignavibacteriales</taxon>
        <taxon>Ignavibacteriaceae</taxon>
        <taxon>Ignavibacterium</taxon>
    </lineage>
</organism>
<proteinExistence type="predicted"/>
<reference evidence="2" key="1">
    <citation type="journal article" date="2020" name="mSystems">
        <title>Genome- and Community-Level Interaction Insights into Carbon Utilization and Element Cycling Functions of Hydrothermarchaeota in Hydrothermal Sediment.</title>
        <authorList>
            <person name="Zhou Z."/>
            <person name="Liu Y."/>
            <person name="Xu W."/>
            <person name="Pan J."/>
            <person name="Luo Z.H."/>
            <person name="Li M."/>
        </authorList>
    </citation>
    <scope>NUCLEOTIDE SEQUENCE [LARGE SCALE GENOMIC DNA]</scope>
    <source>
        <strain evidence="2">SpSt-479</strain>
    </source>
</reference>